<proteinExistence type="predicted"/>
<dbReference type="EMBL" id="CABO01000052">
    <property type="protein sequence ID" value="CBI03245.1"/>
    <property type="molecule type" value="Genomic_DNA"/>
</dbReference>
<feature type="transmembrane region" description="Helical" evidence="1">
    <location>
        <begin position="45"/>
        <end position="61"/>
    </location>
</feature>
<organism evidence="2">
    <name type="scientific">mine drainage metagenome</name>
    <dbReference type="NCBI Taxonomy" id="410659"/>
    <lineage>
        <taxon>unclassified sequences</taxon>
        <taxon>metagenomes</taxon>
        <taxon>ecological metagenomes</taxon>
    </lineage>
</organism>
<evidence type="ECO:0000256" key="1">
    <source>
        <dbReference type="SAM" id="Phobius"/>
    </source>
</evidence>
<evidence type="ECO:0000313" key="2">
    <source>
        <dbReference type="EMBL" id="CBI03245.1"/>
    </source>
</evidence>
<dbReference type="AlphaFoldDB" id="E6Q7S0"/>
<gene>
    <name evidence="2" type="ORF">CARN4_1404</name>
</gene>
<keyword evidence="1" id="KW-0812">Transmembrane</keyword>
<feature type="transmembrane region" description="Helical" evidence="1">
    <location>
        <begin position="82"/>
        <end position="102"/>
    </location>
</feature>
<sequence length="142" mass="14915">MKSTFSVDRWFALKALCIAAALVPMAVLAAPIFDGWHLPSSPDATLLLVLIFASTIGLSVVRRAEVRAKNITAPGIASRTRATLQVVVQSFVVALGAGSGIYTYSLGLRAPQSYVGALLILSVGLIGLAPAIAALQRERAQR</sequence>
<protein>
    <submittedName>
        <fullName evidence="2">Uncharacterized protein</fullName>
    </submittedName>
</protein>
<accession>E6Q7S0</accession>
<name>E6Q7S0_9ZZZZ</name>
<keyword evidence="1" id="KW-1133">Transmembrane helix</keyword>
<keyword evidence="1" id="KW-0472">Membrane</keyword>
<comment type="caution">
    <text evidence="2">The sequence shown here is derived from an EMBL/GenBank/DDBJ whole genome shotgun (WGS) entry which is preliminary data.</text>
</comment>
<reference evidence="2" key="1">
    <citation type="submission" date="2009-10" db="EMBL/GenBank/DDBJ databases">
        <title>Diversity of trophic interactions inside an arsenic-rich microbial ecosystem.</title>
        <authorList>
            <person name="Bertin P.N."/>
            <person name="Heinrich-Salmeron A."/>
            <person name="Pelletier E."/>
            <person name="Goulhen-Chollet F."/>
            <person name="Arsene-Ploetze F."/>
            <person name="Gallien S."/>
            <person name="Calteau A."/>
            <person name="Vallenet D."/>
            <person name="Casiot C."/>
            <person name="Chane-Woon-Ming B."/>
            <person name="Giloteaux L."/>
            <person name="Barakat M."/>
            <person name="Bonnefoy V."/>
            <person name="Bruneel O."/>
            <person name="Chandler M."/>
            <person name="Cleiss J."/>
            <person name="Duran R."/>
            <person name="Elbaz-Poulichet F."/>
            <person name="Fonknechten N."/>
            <person name="Lauga B."/>
            <person name="Mornico D."/>
            <person name="Ortet P."/>
            <person name="Schaeffer C."/>
            <person name="Siguier P."/>
            <person name="Alexander Thil Smith A."/>
            <person name="Van Dorsselaer A."/>
            <person name="Weissenbach J."/>
            <person name="Medigue C."/>
            <person name="Le Paslier D."/>
        </authorList>
    </citation>
    <scope>NUCLEOTIDE SEQUENCE</scope>
</reference>
<feature type="transmembrane region" description="Helical" evidence="1">
    <location>
        <begin position="114"/>
        <end position="135"/>
    </location>
</feature>